<dbReference type="AlphaFoldDB" id="A0A449BC22"/>
<reference evidence="1 2" key="1">
    <citation type="submission" date="2019-01" db="EMBL/GenBank/DDBJ databases">
        <authorList>
            <consortium name="Pathogen Informatics"/>
        </authorList>
    </citation>
    <scope>NUCLEOTIDE SEQUENCE [LARGE SCALE GENOMIC DNA]</scope>
    <source>
        <strain evidence="1 2">NCTC10138</strain>
    </source>
</reference>
<evidence type="ECO:0000313" key="1">
    <source>
        <dbReference type="EMBL" id="VEU79994.1"/>
    </source>
</evidence>
<gene>
    <name evidence="1" type="ORF">NCTC10138_00347</name>
</gene>
<proteinExistence type="predicted"/>
<protein>
    <recommendedName>
        <fullName evidence="3">Preprotein translocase subunit SecB</fullName>
    </recommendedName>
</protein>
<accession>A0A449BC22</accession>
<dbReference type="Proteomes" id="UP000289841">
    <property type="component" value="Chromosome"/>
</dbReference>
<organism evidence="1 2">
    <name type="scientific">Haploplasma axanthum</name>
    <name type="common">Acholeplasma axanthum</name>
    <dbReference type="NCBI Taxonomy" id="29552"/>
    <lineage>
        <taxon>Bacteria</taxon>
        <taxon>Bacillati</taxon>
        <taxon>Mycoplasmatota</taxon>
        <taxon>Mollicutes</taxon>
        <taxon>Acholeplasmatales</taxon>
        <taxon>Acholeplasmataceae</taxon>
        <taxon>Haploplasma</taxon>
    </lineage>
</organism>
<dbReference type="RefSeq" id="WP_026390098.1">
    <property type="nucleotide sequence ID" value="NZ_LR215048.1"/>
</dbReference>
<dbReference type="STRING" id="1278311.GCA_000428705_00411"/>
<evidence type="ECO:0000313" key="2">
    <source>
        <dbReference type="Proteomes" id="UP000289841"/>
    </source>
</evidence>
<sequence>MNTPVYDLIAINLIKVNYNRDEDTQPEFFKISAKHSQKNLIETIFITIDLKFENQDVSSFVFKGEFKINDESWREKINNEQALHLFFSVSFPFVRSMINSITDDSRGSIMIPIIDLRGINLEKGIIYTANKK</sequence>
<dbReference type="EMBL" id="LR215048">
    <property type="protein sequence ID" value="VEU79994.1"/>
    <property type="molecule type" value="Genomic_DNA"/>
</dbReference>
<keyword evidence="2" id="KW-1185">Reference proteome</keyword>
<evidence type="ECO:0008006" key="3">
    <source>
        <dbReference type="Google" id="ProtNLM"/>
    </source>
</evidence>
<dbReference type="KEGG" id="aaxa:NCTC10138_00347"/>
<name>A0A449BC22_HAPAX</name>